<evidence type="ECO:0000256" key="5">
    <source>
        <dbReference type="ARBA" id="ARBA00022801"/>
    </source>
</evidence>
<evidence type="ECO:0000259" key="14">
    <source>
        <dbReference type="PROSITE" id="PS51182"/>
    </source>
</evidence>
<evidence type="ECO:0000256" key="7">
    <source>
        <dbReference type="ARBA" id="ARBA00023136"/>
    </source>
</evidence>
<dbReference type="FunCoup" id="F6X178">
    <property type="interactions" value="165"/>
</dbReference>
<dbReference type="InterPro" id="IPR003595">
    <property type="entry name" value="Tyr_Pase_cat"/>
</dbReference>
<dbReference type="GeneID" id="100082460"/>
<dbReference type="PANTHER" id="PTHR12305:SF60">
    <property type="entry name" value="PHOSPHATIDYLINOSITOL 3,4,5-TRISPHOSPHATE 3-PHOSPHATASE TPTE2-RELATED"/>
    <property type="match status" value="1"/>
</dbReference>
<dbReference type="SMART" id="SM01301">
    <property type="entry name" value="PTPlike_phytase"/>
    <property type="match status" value="1"/>
</dbReference>
<feature type="domain" description="Phosphatase tensin-type" evidence="13">
    <location>
        <begin position="265"/>
        <end position="441"/>
    </location>
</feature>
<dbReference type="Pfam" id="PF10409">
    <property type="entry name" value="PTEN_C2"/>
    <property type="match status" value="1"/>
</dbReference>
<dbReference type="InterPro" id="IPR029021">
    <property type="entry name" value="Prot-tyrosine_phosphatase-like"/>
</dbReference>
<dbReference type="RefSeq" id="XP_039770896.1">
    <property type="nucleotide sequence ID" value="XM_039914962.1"/>
</dbReference>
<evidence type="ECO:0000259" key="12">
    <source>
        <dbReference type="PROSITE" id="PS50056"/>
    </source>
</evidence>
<dbReference type="Proteomes" id="UP000002279">
    <property type="component" value="Chromosome 20"/>
</dbReference>
<dbReference type="RefSeq" id="XP_007666740.1">
    <property type="nucleotide sequence ID" value="XM_007668550.3"/>
</dbReference>
<dbReference type="PANTHER" id="PTHR12305">
    <property type="entry name" value="PHOSPHATASE WITH HOMOLOGY TO TENSIN"/>
    <property type="match status" value="1"/>
</dbReference>
<keyword evidence="7 10" id="KW-0472">Membrane</keyword>
<keyword evidence="5" id="KW-0378">Hydrolase</keyword>
<dbReference type="Ensembl" id="ENSOANT00000024445.3">
    <property type="protein sequence ID" value="ENSOANP00000024441.2"/>
    <property type="gene ID" value="ENSOANG00000015517.3"/>
</dbReference>
<dbReference type="Gene3D" id="1.20.120.350">
    <property type="entry name" value="Voltage-gated potassium channels. Chain C"/>
    <property type="match status" value="1"/>
</dbReference>
<dbReference type="GO" id="GO:0004725">
    <property type="term" value="F:protein tyrosine phosphatase activity"/>
    <property type="evidence" value="ECO:0007669"/>
    <property type="project" value="InterPro"/>
</dbReference>
<evidence type="ECO:0000313" key="16">
    <source>
        <dbReference type="Proteomes" id="UP000002279"/>
    </source>
</evidence>
<dbReference type="OMA" id="ISPCVMS"/>
<dbReference type="PROSITE" id="PS50056">
    <property type="entry name" value="TYR_PHOSPHATASE_2"/>
    <property type="match status" value="1"/>
</dbReference>
<evidence type="ECO:0000256" key="8">
    <source>
        <dbReference type="ARBA" id="ARBA00023273"/>
    </source>
</evidence>
<dbReference type="InterPro" id="IPR045102">
    <property type="entry name" value="PTP_VSP_TPTE"/>
</dbReference>
<dbReference type="STRING" id="9258.ENSOANP00000024441"/>
<comment type="similarity">
    <text evidence="3">Belongs to the PTEN phosphatase protein family.</text>
</comment>
<feature type="domain" description="C2 tensin-type" evidence="14">
    <location>
        <begin position="448"/>
        <end position="584"/>
    </location>
</feature>
<feature type="region of interest" description="Disordered" evidence="9">
    <location>
        <begin position="1"/>
        <end position="25"/>
    </location>
</feature>
<feature type="transmembrane region" description="Helical" evidence="10">
    <location>
        <begin position="129"/>
        <end position="149"/>
    </location>
</feature>
<dbReference type="PROSITE" id="PS51182">
    <property type="entry name" value="C2_TENSIN"/>
    <property type="match status" value="1"/>
</dbReference>
<gene>
    <name evidence="15" type="primary">LOC100082460</name>
</gene>
<reference evidence="15" key="2">
    <citation type="submission" date="2025-08" db="UniProtKB">
        <authorList>
            <consortium name="Ensembl"/>
        </authorList>
    </citation>
    <scope>IDENTIFICATION</scope>
    <source>
        <strain evidence="15">Glennie</strain>
    </source>
</reference>
<keyword evidence="4 10" id="KW-0812">Transmembrane</keyword>
<proteinExistence type="inferred from homology"/>
<evidence type="ECO:0000259" key="11">
    <source>
        <dbReference type="PROSITE" id="PS50055"/>
    </source>
</evidence>
<organism evidence="15 16">
    <name type="scientific">Ornithorhynchus anatinus</name>
    <name type="common">Duckbill platypus</name>
    <dbReference type="NCBI Taxonomy" id="9258"/>
    <lineage>
        <taxon>Eukaryota</taxon>
        <taxon>Metazoa</taxon>
        <taxon>Chordata</taxon>
        <taxon>Craniata</taxon>
        <taxon>Vertebrata</taxon>
        <taxon>Euteleostomi</taxon>
        <taxon>Mammalia</taxon>
        <taxon>Monotremata</taxon>
        <taxon>Ornithorhynchidae</taxon>
        <taxon>Ornithorhynchus</taxon>
    </lineage>
</organism>
<dbReference type="AlphaFoldDB" id="F6X178"/>
<dbReference type="GeneTree" id="ENSGT00940000154335"/>
<dbReference type="SMART" id="SM00404">
    <property type="entry name" value="PTPc_motif"/>
    <property type="match status" value="1"/>
</dbReference>
<dbReference type="PROSITE" id="PS00383">
    <property type="entry name" value="TYR_PHOSPHATASE_1"/>
    <property type="match status" value="1"/>
</dbReference>
<dbReference type="Pfam" id="PF22785">
    <property type="entry name" value="Tc-R-P"/>
    <property type="match status" value="1"/>
</dbReference>
<dbReference type="InterPro" id="IPR051281">
    <property type="entry name" value="Dual-spec_lipid-protein_phosph"/>
</dbReference>
<dbReference type="InterPro" id="IPR016130">
    <property type="entry name" value="Tyr_Pase_AS"/>
</dbReference>
<dbReference type="KEGG" id="oaa:100082460"/>
<dbReference type="OrthoDB" id="16692at2759"/>
<dbReference type="GO" id="GO:0005216">
    <property type="term" value="F:monoatomic ion channel activity"/>
    <property type="evidence" value="ECO:0007669"/>
    <property type="project" value="InterPro"/>
</dbReference>
<keyword evidence="16" id="KW-1185">Reference proteome</keyword>
<dbReference type="FunFam" id="3.90.190.10:FF:000053">
    <property type="entry name" value="Phosphatidylinositol 3,4,5-trisphosphate 3-phosphatase TPTE2"/>
    <property type="match status" value="1"/>
</dbReference>
<dbReference type="Gene3D" id="3.90.190.10">
    <property type="entry name" value="Protein tyrosine phosphatase superfamily"/>
    <property type="match status" value="1"/>
</dbReference>
<feature type="domain" description="Tyrosine specific protein phosphatases" evidence="12">
    <location>
        <begin position="353"/>
        <end position="410"/>
    </location>
</feature>
<dbReference type="InterPro" id="IPR000387">
    <property type="entry name" value="Tyr_Pase_dom"/>
</dbReference>
<feature type="compositionally biased region" description="Basic and acidic residues" evidence="9">
    <location>
        <begin position="7"/>
        <end position="25"/>
    </location>
</feature>
<dbReference type="SUPFAM" id="SSF49562">
    <property type="entry name" value="C2 domain (Calcium/lipid-binding domain, CaLB)"/>
    <property type="match status" value="1"/>
</dbReference>
<evidence type="ECO:0000256" key="1">
    <source>
        <dbReference type="ARBA" id="ARBA00004141"/>
    </source>
</evidence>
<feature type="transmembrane region" description="Helical" evidence="10">
    <location>
        <begin position="195"/>
        <end position="215"/>
    </location>
</feature>
<dbReference type="InterPro" id="IPR029023">
    <property type="entry name" value="Tensin_phosphatase"/>
</dbReference>
<dbReference type="Pfam" id="PF00520">
    <property type="entry name" value="Ion_trans"/>
    <property type="match status" value="1"/>
</dbReference>
<comment type="subcellular location">
    <subcellularLocation>
        <location evidence="2">Cell projection</location>
    </subcellularLocation>
    <subcellularLocation>
        <location evidence="1">Membrane</location>
        <topology evidence="1">Multi-pass membrane protein</topology>
    </subcellularLocation>
</comment>
<evidence type="ECO:0000256" key="4">
    <source>
        <dbReference type="ARBA" id="ARBA00022692"/>
    </source>
</evidence>
<keyword evidence="6 10" id="KW-1133">Transmembrane helix</keyword>
<feature type="transmembrane region" description="Helical" evidence="10">
    <location>
        <begin position="161"/>
        <end position="183"/>
    </location>
</feature>
<dbReference type="FunFam" id="2.60.40.1110:FF:000004">
    <property type="entry name" value="Voltage-sensor containing phosphatase"/>
    <property type="match status" value="1"/>
</dbReference>
<dbReference type="eggNOG" id="KOG2283">
    <property type="taxonomic scope" value="Eukaryota"/>
</dbReference>
<dbReference type="SUPFAM" id="SSF52799">
    <property type="entry name" value="(Phosphotyrosine protein) phosphatases II"/>
    <property type="match status" value="1"/>
</dbReference>
<evidence type="ECO:0000256" key="3">
    <source>
        <dbReference type="ARBA" id="ARBA00007881"/>
    </source>
</evidence>
<dbReference type="InterPro" id="IPR000242">
    <property type="entry name" value="PTP_cat"/>
</dbReference>
<dbReference type="CDD" id="cd14510">
    <property type="entry name" value="PTP_VSP_TPTE"/>
    <property type="match status" value="1"/>
</dbReference>
<dbReference type="InterPro" id="IPR027359">
    <property type="entry name" value="Volt_channel_dom_sf"/>
</dbReference>
<dbReference type="InterPro" id="IPR005821">
    <property type="entry name" value="Ion_trans_dom"/>
</dbReference>
<name>F6X178_ORNAN</name>
<keyword evidence="8" id="KW-0966">Cell projection</keyword>
<evidence type="ECO:0000313" key="15">
    <source>
        <dbReference type="Ensembl" id="ENSOANP00000024441.2"/>
    </source>
</evidence>
<evidence type="ECO:0000256" key="9">
    <source>
        <dbReference type="SAM" id="MobiDB-lite"/>
    </source>
</evidence>
<dbReference type="PROSITE" id="PS51181">
    <property type="entry name" value="PPASE_TENSIN"/>
    <property type="match status" value="1"/>
</dbReference>
<dbReference type="SMART" id="SM01326">
    <property type="entry name" value="PTEN_C2"/>
    <property type="match status" value="1"/>
</dbReference>
<evidence type="ECO:0000259" key="13">
    <source>
        <dbReference type="PROSITE" id="PS51181"/>
    </source>
</evidence>
<dbReference type="GO" id="GO:0016314">
    <property type="term" value="F:phosphatidylinositol-3,4,5-trisphosphate 3-phosphatase activity"/>
    <property type="evidence" value="ECO:0000318"/>
    <property type="project" value="GO_Central"/>
</dbReference>
<evidence type="ECO:0000256" key="10">
    <source>
        <dbReference type="SAM" id="Phobius"/>
    </source>
</evidence>
<sequence>MSVVEYLKPESKPEDTDSRKKKEHVVDIEASKEELTTKTDAENKRKSFFKIKSSSSFRASISAWHNFQNKVRPSFDVKSSVNIRASIGTWHEFQKKMSSLLRVDDGVDQESDTWCQNLKGRIRPCVMSFPYRIFGVSLIFVDVALLIVILVTTSKSIRIPFAYRVVSLLIALFFLFDVLLRIFAEGFRNYFSIKLNILDAFIVVGTLMIDIVYIYVNTGGVKQIPRLAILLRPLRIIILIRIFRLAVQKKQLEKVTRRMVSENKRRFQKDGFDLDLTYVTARIIAMSFPSSGKQSFYRNPIGEVVRFLDTKHGNHYKVYNLCSEKDYDPKYFHYRVERIFIDDHNVPSLNEILKFTASVRDWMQLDKQNIIVVHCKGGKGRTGTMVCIWLIASNQFTSAQDSLKYFAERRTDKGSGSKYQGVETPSQSRYVGYFEVIKNKYKWNLPAKNPLKIKTIKIFSIQGVGKGNGSDLEIEIILRKQVVFHCECQSSINCKLFHDVDANSVIIGLEGCPVLCGDVKVKFLSSSELPKLYDDCPFFFWFNTAFVENKRLYLPRSQLDNPHKAKTWKIYQEDFAVELLFKEPEPNC</sequence>
<dbReference type="RefSeq" id="XP_007666739.1">
    <property type="nucleotide sequence ID" value="XM_007668549.3"/>
</dbReference>
<dbReference type="GO" id="GO:0016020">
    <property type="term" value="C:membrane"/>
    <property type="evidence" value="ECO:0007669"/>
    <property type="project" value="UniProtKB-SubCell"/>
</dbReference>
<feature type="domain" description="Tyrosine-protein phosphatase" evidence="11">
    <location>
        <begin position="330"/>
        <end position="388"/>
    </location>
</feature>
<dbReference type="PROSITE" id="PS50055">
    <property type="entry name" value="TYR_PHOSPHATASE_PTP"/>
    <property type="match status" value="1"/>
</dbReference>
<dbReference type="InterPro" id="IPR035892">
    <property type="entry name" value="C2_domain_sf"/>
</dbReference>
<evidence type="ECO:0000256" key="6">
    <source>
        <dbReference type="ARBA" id="ARBA00022989"/>
    </source>
</evidence>
<reference evidence="15" key="3">
    <citation type="submission" date="2025-09" db="UniProtKB">
        <authorList>
            <consortium name="Ensembl"/>
        </authorList>
    </citation>
    <scope>IDENTIFICATION</scope>
    <source>
        <strain evidence="15">Glennie</strain>
    </source>
</reference>
<evidence type="ECO:0000256" key="2">
    <source>
        <dbReference type="ARBA" id="ARBA00004316"/>
    </source>
</evidence>
<dbReference type="SUPFAM" id="SSF81324">
    <property type="entry name" value="Voltage-gated potassium channels"/>
    <property type="match status" value="1"/>
</dbReference>
<dbReference type="Gene3D" id="2.60.40.1110">
    <property type="match status" value="1"/>
</dbReference>
<dbReference type="InterPro" id="IPR014020">
    <property type="entry name" value="Tensin_C2-dom"/>
</dbReference>
<dbReference type="GO" id="GO:0005829">
    <property type="term" value="C:cytosol"/>
    <property type="evidence" value="ECO:0000318"/>
    <property type="project" value="GO_Central"/>
</dbReference>
<accession>F6X178</accession>
<dbReference type="InParanoid" id="F6X178"/>
<dbReference type="GO" id="GO:0042995">
    <property type="term" value="C:cell projection"/>
    <property type="evidence" value="ECO:0007669"/>
    <property type="project" value="UniProtKB-SubCell"/>
</dbReference>
<dbReference type="HOGENOM" id="CLU_020105_3_0_1"/>
<dbReference type="Bgee" id="ENSOANG00000015517">
    <property type="expression patterns" value="Expressed in adult mammalian kidney and 5 other cell types or tissues"/>
</dbReference>
<protein>
    <submittedName>
        <fullName evidence="15">Uncharacterized protein</fullName>
    </submittedName>
</protein>
<reference evidence="15 16" key="1">
    <citation type="journal article" date="2008" name="Nature">
        <title>Genome analysis of the platypus reveals unique signatures of evolution.</title>
        <authorList>
            <person name="Warren W.C."/>
            <person name="Hillier L.W."/>
            <person name="Marshall Graves J.A."/>
            <person name="Birney E."/>
            <person name="Ponting C.P."/>
            <person name="Grutzner F."/>
            <person name="Belov K."/>
            <person name="Miller W."/>
            <person name="Clarke L."/>
            <person name="Chinwalla A.T."/>
            <person name="Yang S.P."/>
            <person name="Heger A."/>
            <person name="Locke D.P."/>
            <person name="Miethke P."/>
            <person name="Waters P.D."/>
            <person name="Veyrunes F."/>
            <person name="Fulton L."/>
            <person name="Fulton B."/>
            <person name="Graves T."/>
            <person name="Wallis J."/>
            <person name="Puente X.S."/>
            <person name="Lopez-Otin C."/>
            <person name="Ordonez G.R."/>
            <person name="Eichler E.E."/>
            <person name="Chen L."/>
            <person name="Cheng Z."/>
            <person name="Deakin J.E."/>
            <person name="Alsop A."/>
            <person name="Thompson K."/>
            <person name="Kirby P."/>
            <person name="Papenfuss A.T."/>
            <person name="Wakefield M.J."/>
            <person name="Olender T."/>
            <person name="Lancet D."/>
            <person name="Huttley G.A."/>
            <person name="Smit A.F."/>
            <person name="Pask A."/>
            <person name="Temple-Smith P."/>
            <person name="Batzer M.A."/>
            <person name="Walker J.A."/>
            <person name="Konkel M.K."/>
            <person name="Harris R.S."/>
            <person name="Whittington C.M."/>
            <person name="Wong E.S."/>
            <person name="Gemmell N.J."/>
            <person name="Buschiazzo E."/>
            <person name="Vargas Jentzsch I.M."/>
            <person name="Merkel A."/>
            <person name="Schmitz J."/>
            <person name="Zemann A."/>
            <person name="Churakov G."/>
            <person name="Kriegs J.O."/>
            <person name="Brosius J."/>
            <person name="Murchison E.P."/>
            <person name="Sachidanandam R."/>
            <person name="Smith C."/>
            <person name="Hannon G.J."/>
            <person name="Tsend-Ayush E."/>
            <person name="McMillan D."/>
            <person name="Attenborough R."/>
            <person name="Rens W."/>
            <person name="Ferguson-Smith M."/>
            <person name="Lefevre C.M."/>
            <person name="Sharp J.A."/>
            <person name="Nicholas K.R."/>
            <person name="Ray D.A."/>
            <person name="Kube M."/>
            <person name="Reinhardt R."/>
            <person name="Pringle T.H."/>
            <person name="Taylor J."/>
            <person name="Jones R.C."/>
            <person name="Nixon B."/>
            <person name="Dacheux J.L."/>
            <person name="Niwa H."/>
            <person name="Sekita Y."/>
            <person name="Huang X."/>
            <person name="Stark A."/>
            <person name="Kheradpour P."/>
            <person name="Kellis M."/>
            <person name="Flicek P."/>
            <person name="Chen Y."/>
            <person name="Webber C."/>
            <person name="Hardison R."/>
            <person name="Nelson J."/>
            <person name="Hallsworth-Pepin K."/>
            <person name="Delehaunty K."/>
            <person name="Markovic C."/>
            <person name="Minx P."/>
            <person name="Feng Y."/>
            <person name="Kremitzki C."/>
            <person name="Mitreva M."/>
            <person name="Glasscock J."/>
            <person name="Wylie T."/>
            <person name="Wohldmann P."/>
            <person name="Thiru P."/>
            <person name="Nhan M.N."/>
            <person name="Pohl C.S."/>
            <person name="Smith S.M."/>
            <person name="Hou S."/>
            <person name="Nefedov M."/>
            <person name="de Jong P.J."/>
            <person name="Renfree M.B."/>
            <person name="Mardis E.R."/>
            <person name="Wilson R.K."/>
        </authorList>
    </citation>
    <scope>NUCLEOTIDE SEQUENCE [LARGE SCALE GENOMIC DNA]</scope>
    <source>
        <strain evidence="15 16">Glennie</strain>
    </source>
</reference>